<feature type="transmembrane region" description="Helical" evidence="1">
    <location>
        <begin position="150"/>
        <end position="166"/>
    </location>
</feature>
<dbReference type="SUPFAM" id="SSF55073">
    <property type="entry name" value="Nucleotide cyclase"/>
    <property type="match status" value="1"/>
</dbReference>
<feature type="transmembrane region" description="Helical" evidence="1">
    <location>
        <begin position="172"/>
        <end position="195"/>
    </location>
</feature>
<proteinExistence type="predicted"/>
<protein>
    <recommendedName>
        <fullName evidence="2">GGDEF domain-containing protein</fullName>
    </recommendedName>
</protein>
<dbReference type="Pfam" id="PF00990">
    <property type="entry name" value="GGDEF"/>
    <property type="match status" value="1"/>
</dbReference>
<dbReference type="PANTHER" id="PTHR45138:SF9">
    <property type="entry name" value="DIGUANYLATE CYCLASE DGCM-RELATED"/>
    <property type="match status" value="1"/>
</dbReference>
<comment type="caution">
    <text evidence="3">The sequence shown here is derived from an EMBL/GenBank/DDBJ whole genome shotgun (WGS) entry which is preliminary data.</text>
</comment>
<keyword evidence="1" id="KW-0812">Transmembrane</keyword>
<dbReference type="GO" id="GO:0052621">
    <property type="term" value="F:diguanylate cyclase activity"/>
    <property type="evidence" value="ECO:0007669"/>
    <property type="project" value="TreeGrafter"/>
</dbReference>
<keyword evidence="4" id="KW-1185">Reference proteome</keyword>
<sequence>MTWSVWQVTPVLTSIFFILGVFTLYVVSVDWLKSQIRLRFPVIKEHLIESWFGIIYILIFVYSLQLGIARQNISWLFMNFQLIAVIFCAYFLAIHVPFRAFWPIVIVFMWINSSFSYWESWIYSLAIISFYRSMNHVYRWSQKSNNVFPIYFTTGTFFGMVLWFLVKIKFSLSWYIFVQEISYFLIFQTLLYSYISMLNKNQRLKANLAHSAHSDALTQAKNYAAYADKIDSLFQNSHHNQLHLSMMMFDIDHFKHINDTYGHLAGDKVLQQVVDVVQTVINENDSRIELYRTGGEEFNVLLPSYDLDETQKIVPQIFNALNHLGIDFNGQHIDFTVSVGVSEMSKKDDDPNDFYKRVDENLYHSKTNGRMQITAR</sequence>
<feature type="transmembrane region" description="Helical" evidence="1">
    <location>
        <begin position="6"/>
        <end position="27"/>
    </location>
</feature>
<keyword evidence="1" id="KW-1133">Transmembrane helix</keyword>
<evidence type="ECO:0000313" key="3">
    <source>
        <dbReference type="EMBL" id="TDG70650.1"/>
    </source>
</evidence>
<dbReference type="CDD" id="cd01949">
    <property type="entry name" value="GGDEF"/>
    <property type="match status" value="1"/>
</dbReference>
<dbReference type="PANTHER" id="PTHR45138">
    <property type="entry name" value="REGULATORY COMPONENTS OF SENSORY TRANSDUCTION SYSTEM"/>
    <property type="match status" value="1"/>
</dbReference>
<dbReference type="InterPro" id="IPR050469">
    <property type="entry name" value="Diguanylate_Cyclase"/>
</dbReference>
<feature type="transmembrane region" description="Helical" evidence="1">
    <location>
        <begin position="100"/>
        <end position="115"/>
    </location>
</feature>
<evidence type="ECO:0000259" key="2">
    <source>
        <dbReference type="PROSITE" id="PS50887"/>
    </source>
</evidence>
<dbReference type="PROSITE" id="PS50887">
    <property type="entry name" value="GGDEF"/>
    <property type="match status" value="1"/>
</dbReference>
<organism evidence="3 4">
    <name type="scientific">Companilactobacillus farciminis</name>
    <dbReference type="NCBI Taxonomy" id="1612"/>
    <lineage>
        <taxon>Bacteria</taxon>
        <taxon>Bacillati</taxon>
        <taxon>Bacillota</taxon>
        <taxon>Bacilli</taxon>
        <taxon>Lactobacillales</taxon>
        <taxon>Lactobacillaceae</taxon>
        <taxon>Companilactobacillus</taxon>
    </lineage>
</organism>
<dbReference type="RefSeq" id="WP_010019603.1">
    <property type="nucleotide sequence ID" value="NZ_PUFN01000024.1"/>
</dbReference>
<feature type="transmembrane region" description="Helical" evidence="1">
    <location>
        <begin position="48"/>
        <end position="68"/>
    </location>
</feature>
<keyword evidence="1" id="KW-0472">Membrane</keyword>
<dbReference type="EMBL" id="PUFN01000024">
    <property type="protein sequence ID" value="TDG70650.1"/>
    <property type="molecule type" value="Genomic_DNA"/>
</dbReference>
<dbReference type="SMART" id="SM00267">
    <property type="entry name" value="GGDEF"/>
    <property type="match status" value="1"/>
</dbReference>
<dbReference type="InterPro" id="IPR000160">
    <property type="entry name" value="GGDEF_dom"/>
</dbReference>
<feature type="transmembrane region" description="Helical" evidence="1">
    <location>
        <begin position="74"/>
        <end position="93"/>
    </location>
</feature>
<dbReference type="Proteomes" id="UP000295257">
    <property type="component" value="Unassembled WGS sequence"/>
</dbReference>
<dbReference type="Gene3D" id="3.30.70.270">
    <property type="match status" value="1"/>
</dbReference>
<dbReference type="NCBIfam" id="TIGR00254">
    <property type="entry name" value="GGDEF"/>
    <property type="match status" value="1"/>
</dbReference>
<evidence type="ECO:0000313" key="4">
    <source>
        <dbReference type="Proteomes" id="UP000295257"/>
    </source>
</evidence>
<feature type="domain" description="GGDEF" evidence="2">
    <location>
        <begin position="242"/>
        <end position="376"/>
    </location>
</feature>
<reference evidence="3 4" key="1">
    <citation type="journal article" date="2019" name="Appl. Microbiol. Biotechnol.">
        <title>Uncovering carbohydrate metabolism through a genotype-phenotype association study of 56 lactic acid bacteria genomes.</title>
        <authorList>
            <person name="Buron-Moles G."/>
            <person name="Chailyan A."/>
            <person name="Dolejs I."/>
            <person name="Forster J."/>
            <person name="Miks M.H."/>
        </authorList>
    </citation>
    <scope>NUCLEOTIDE SEQUENCE [LARGE SCALE GENOMIC DNA]</scope>
    <source>
        <strain evidence="3 4">ATCC 29644</strain>
    </source>
</reference>
<dbReference type="FunFam" id="3.30.70.270:FF:000001">
    <property type="entry name" value="Diguanylate cyclase domain protein"/>
    <property type="match status" value="1"/>
</dbReference>
<dbReference type="InterPro" id="IPR043128">
    <property type="entry name" value="Rev_trsase/Diguanyl_cyclase"/>
</dbReference>
<dbReference type="OrthoDB" id="9759607at2"/>
<dbReference type="AlphaFoldDB" id="A0A4R5NC28"/>
<gene>
    <name evidence="3" type="ORF">C5L30_001441</name>
</gene>
<name>A0A4R5NC28_9LACO</name>
<dbReference type="InterPro" id="IPR029787">
    <property type="entry name" value="Nucleotide_cyclase"/>
</dbReference>
<accession>A0A4R5NC28</accession>
<evidence type="ECO:0000256" key="1">
    <source>
        <dbReference type="SAM" id="Phobius"/>
    </source>
</evidence>